<dbReference type="PANTHER" id="PTHR30308">
    <property type="entry name" value="TMRNA-BINDING COMPONENT OF TRANS-TRANSLATION TAGGING COMPLEX"/>
    <property type="match status" value="1"/>
</dbReference>
<comment type="similarity">
    <text evidence="3">Belongs to the SmpB family.</text>
</comment>
<dbReference type="InterPro" id="IPR000037">
    <property type="entry name" value="SsrA-bd_prot"/>
</dbReference>
<evidence type="ECO:0000313" key="6">
    <source>
        <dbReference type="Proteomes" id="UP000830055"/>
    </source>
</evidence>
<name>A0ABN6MBP1_9BACT</name>
<dbReference type="PROSITE" id="PS01317">
    <property type="entry name" value="SSRP"/>
    <property type="match status" value="1"/>
</dbReference>
<keyword evidence="1 3" id="KW-0963">Cytoplasm</keyword>
<dbReference type="InterPro" id="IPR023620">
    <property type="entry name" value="SmpB"/>
</dbReference>
<dbReference type="HAMAP" id="MF_00023">
    <property type="entry name" value="SmpB"/>
    <property type="match status" value="1"/>
</dbReference>
<dbReference type="InterPro" id="IPR020081">
    <property type="entry name" value="SsrA-bd_prot_CS"/>
</dbReference>
<keyword evidence="6" id="KW-1185">Reference proteome</keyword>
<dbReference type="PANTHER" id="PTHR30308:SF2">
    <property type="entry name" value="SSRA-BINDING PROTEIN"/>
    <property type="match status" value="1"/>
</dbReference>
<sequence length="152" mass="17378">MSIKIVARNKKAYHDFHIDSTLEAGMVLSGPEVKSLRAGKANLKDGYAKINERGEAVLYNVHISVYSHATHNPNDPLRIRKLLLHKREIRKLIGKLREKGLALIPLKIYFNGKGKAKVELGLARGKRQYDKRAALKEQQSNREIERAMRRNE</sequence>
<evidence type="ECO:0000313" key="5">
    <source>
        <dbReference type="EMBL" id="BDD89256.1"/>
    </source>
</evidence>
<dbReference type="NCBIfam" id="TIGR00086">
    <property type="entry name" value="smpB"/>
    <property type="match status" value="1"/>
</dbReference>
<evidence type="ECO:0000256" key="3">
    <source>
        <dbReference type="HAMAP-Rule" id="MF_00023"/>
    </source>
</evidence>
<evidence type="ECO:0000256" key="4">
    <source>
        <dbReference type="SAM" id="MobiDB-lite"/>
    </source>
</evidence>
<dbReference type="Proteomes" id="UP000830055">
    <property type="component" value="Chromosome"/>
</dbReference>
<gene>
    <name evidence="3 5" type="primary">smpB</name>
    <name evidence="5" type="ORF">DPPLL_36210</name>
</gene>
<reference evidence="5 6" key="1">
    <citation type="submission" date="2022-01" db="EMBL/GenBank/DDBJ databases">
        <title>Desulfofustis limnae sp. nov., a novel mesophilic sulfate-reducing bacterium isolated from marsh soil.</title>
        <authorList>
            <person name="Watanabe M."/>
            <person name="Takahashi A."/>
            <person name="Kojima H."/>
            <person name="Fukui M."/>
        </authorList>
    </citation>
    <scope>NUCLEOTIDE SEQUENCE [LARGE SCALE GENOMIC DNA]</scope>
    <source>
        <strain evidence="5 6">PPLL</strain>
    </source>
</reference>
<comment type="function">
    <text evidence="3">Required for rescue of stalled ribosomes mediated by trans-translation. Binds to transfer-messenger RNA (tmRNA), required for stable association of tmRNA with ribosomes. tmRNA and SmpB together mimic tRNA shape, replacing the anticodon stem-loop with SmpB. tmRNA is encoded by the ssrA gene; the 2 termini fold to resemble tRNA(Ala) and it encodes a 'tag peptide', a short internal open reading frame. During trans-translation Ala-aminoacylated tmRNA acts like a tRNA, entering the A-site of stalled ribosomes, displacing the stalled mRNA. The ribosome then switches to translate the ORF on the tmRNA; the nascent peptide is terminated with the 'tag peptide' encoded by the tmRNA and targeted for degradation. The ribosome is freed to recommence translation, which seems to be the essential function of trans-translation.</text>
</comment>
<comment type="subcellular location">
    <subcellularLocation>
        <location evidence="3">Cytoplasm</location>
    </subcellularLocation>
    <text evidence="3">The tmRNA-SmpB complex associates with stalled 70S ribosomes.</text>
</comment>
<dbReference type="Gene3D" id="2.40.280.10">
    <property type="match status" value="1"/>
</dbReference>
<dbReference type="Pfam" id="PF01668">
    <property type="entry name" value="SmpB"/>
    <property type="match status" value="1"/>
</dbReference>
<evidence type="ECO:0000256" key="1">
    <source>
        <dbReference type="ARBA" id="ARBA00022490"/>
    </source>
</evidence>
<dbReference type="RefSeq" id="WP_284152567.1">
    <property type="nucleotide sequence ID" value="NZ_AP025516.1"/>
</dbReference>
<dbReference type="SUPFAM" id="SSF74982">
    <property type="entry name" value="Small protein B (SmpB)"/>
    <property type="match status" value="1"/>
</dbReference>
<dbReference type="CDD" id="cd09294">
    <property type="entry name" value="SmpB"/>
    <property type="match status" value="1"/>
</dbReference>
<dbReference type="NCBIfam" id="NF003843">
    <property type="entry name" value="PRK05422.1"/>
    <property type="match status" value="1"/>
</dbReference>
<feature type="region of interest" description="Disordered" evidence="4">
    <location>
        <begin position="130"/>
        <end position="152"/>
    </location>
</feature>
<evidence type="ECO:0000256" key="2">
    <source>
        <dbReference type="ARBA" id="ARBA00022884"/>
    </source>
</evidence>
<dbReference type="EMBL" id="AP025516">
    <property type="protein sequence ID" value="BDD89256.1"/>
    <property type="molecule type" value="Genomic_DNA"/>
</dbReference>
<keyword evidence="2 3" id="KW-0694">RNA-binding</keyword>
<protein>
    <recommendedName>
        <fullName evidence="3">SsrA-binding protein</fullName>
    </recommendedName>
    <alternativeName>
        <fullName evidence="3">Small protein B</fullName>
    </alternativeName>
</protein>
<accession>A0ABN6MBP1</accession>
<organism evidence="5 6">
    <name type="scientific">Desulfofustis limnaeus</name>
    <dbReference type="NCBI Taxonomy" id="2740163"/>
    <lineage>
        <taxon>Bacteria</taxon>
        <taxon>Pseudomonadati</taxon>
        <taxon>Thermodesulfobacteriota</taxon>
        <taxon>Desulfobulbia</taxon>
        <taxon>Desulfobulbales</taxon>
        <taxon>Desulfocapsaceae</taxon>
        <taxon>Desulfofustis</taxon>
    </lineage>
</organism>
<proteinExistence type="inferred from homology"/>